<name>A0A423V772_STRGL</name>
<dbReference type="InterPro" id="IPR036390">
    <property type="entry name" value="WH_DNA-bd_sf"/>
</dbReference>
<reference evidence="2 3" key="1">
    <citation type="submission" date="2018-08" db="EMBL/GenBank/DDBJ databases">
        <title>Streptomyces globisporus 1912-4Crt, whole genome shotgun sequence.</title>
        <authorList>
            <person name="Matselyukh B."/>
        </authorList>
    </citation>
    <scope>NUCLEOTIDE SEQUENCE [LARGE SCALE GENOMIC DNA]</scope>
    <source>
        <strain evidence="2 3">1912-4Crt</strain>
    </source>
</reference>
<dbReference type="InterPro" id="IPR039422">
    <property type="entry name" value="MarR/SlyA-like"/>
</dbReference>
<comment type="caution">
    <text evidence="2">The sequence shown here is derived from an EMBL/GenBank/DDBJ whole genome shotgun (WGS) entry which is preliminary data.</text>
</comment>
<proteinExistence type="predicted"/>
<dbReference type="EMBL" id="QWFA01000002">
    <property type="protein sequence ID" value="ROV70452.1"/>
    <property type="molecule type" value="Genomic_DNA"/>
</dbReference>
<dbReference type="Proteomes" id="UP000285596">
    <property type="component" value="Unassembled WGS sequence"/>
</dbReference>
<protein>
    <submittedName>
        <fullName evidence="2">MarR family transcriptional regulator</fullName>
    </submittedName>
</protein>
<dbReference type="Gene3D" id="1.10.10.10">
    <property type="entry name" value="Winged helix-like DNA-binding domain superfamily/Winged helix DNA-binding domain"/>
    <property type="match status" value="1"/>
</dbReference>
<dbReference type="PANTHER" id="PTHR33164">
    <property type="entry name" value="TRANSCRIPTIONAL REGULATOR, MARR FAMILY"/>
    <property type="match status" value="1"/>
</dbReference>
<dbReference type="InterPro" id="IPR000835">
    <property type="entry name" value="HTH_MarR-typ"/>
</dbReference>
<dbReference type="GO" id="GO:0003700">
    <property type="term" value="F:DNA-binding transcription factor activity"/>
    <property type="evidence" value="ECO:0007669"/>
    <property type="project" value="InterPro"/>
</dbReference>
<sequence>MTASEAATPGIGQEPTNAASSIVELLDVMWDHARNATTGLSAPGSTSQLRLMYVVDGEEAVRMRTVCQRLASAPPTVTRMCDRLQAIGFLERLPCPDNGREVALRLTAAGREHLQRIRAQRDTMLHRAIEDMAPGERGALARGLAGLRTQLDLAYGEEHRAPGSHSAA</sequence>
<gene>
    <name evidence="2" type="ORF">D3105_00985</name>
</gene>
<dbReference type="AlphaFoldDB" id="A0A423V772"/>
<dbReference type="SUPFAM" id="SSF46785">
    <property type="entry name" value="Winged helix' DNA-binding domain"/>
    <property type="match status" value="1"/>
</dbReference>
<dbReference type="RefSeq" id="WP_118899106.1">
    <property type="nucleotide sequence ID" value="NZ_QWFA01000002.1"/>
</dbReference>
<dbReference type="Pfam" id="PF01047">
    <property type="entry name" value="MarR"/>
    <property type="match status" value="1"/>
</dbReference>
<accession>A0A423V772</accession>
<organism evidence="2 3">
    <name type="scientific">Streptomyces globisporus</name>
    <dbReference type="NCBI Taxonomy" id="1908"/>
    <lineage>
        <taxon>Bacteria</taxon>
        <taxon>Bacillati</taxon>
        <taxon>Actinomycetota</taxon>
        <taxon>Actinomycetes</taxon>
        <taxon>Kitasatosporales</taxon>
        <taxon>Streptomycetaceae</taxon>
        <taxon>Streptomyces</taxon>
    </lineage>
</organism>
<evidence type="ECO:0000259" key="1">
    <source>
        <dbReference type="SMART" id="SM00347"/>
    </source>
</evidence>
<evidence type="ECO:0000313" key="2">
    <source>
        <dbReference type="EMBL" id="ROV70452.1"/>
    </source>
</evidence>
<dbReference type="SMART" id="SM00347">
    <property type="entry name" value="HTH_MARR"/>
    <property type="match status" value="1"/>
</dbReference>
<dbReference type="GO" id="GO:0006950">
    <property type="term" value="P:response to stress"/>
    <property type="evidence" value="ECO:0007669"/>
    <property type="project" value="TreeGrafter"/>
</dbReference>
<dbReference type="PANTHER" id="PTHR33164:SF103">
    <property type="entry name" value="REGULATORY PROTEIN MARR"/>
    <property type="match status" value="1"/>
</dbReference>
<dbReference type="InterPro" id="IPR036388">
    <property type="entry name" value="WH-like_DNA-bd_sf"/>
</dbReference>
<feature type="domain" description="HTH marR-type" evidence="1">
    <location>
        <begin position="33"/>
        <end position="137"/>
    </location>
</feature>
<evidence type="ECO:0000313" key="3">
    <source>
        <dbReference type="Proteomes" id="UP000285596"/>
    </source>
</evidence>